<evidence type="ECO:0000313" key="1">
    <source>
        <dbReference type="Proteomes" id="UP000036681"/>
    </source>
</evidence>
<organism evidence="1 2">
    <name type="scientific">Ascaris lumbricoides</name>
    <name type="common">Giant roundworm</name>
    <dbReference type="NCBI Taxonomy" id="6252"/>
    <lineage>
        <taxon>Eukaryota</taxon>
        <taxon>Metazoa</taxon>
        <taxon>Ecdysozoa</taxon>
        <taxon>Nematoda</taxon>
        <taxon>Chromadorea</taxon>
        <taxon>Rhabditida</taxon>
        <taxon>Spirurina</taxon>
        <taxon>Ascaridomorpha</taxon>
        <taxon>Ascaridoidea</taxon>
        <taxon>Ascarididae</taxon>
        <taxon>Ascaris</taxon>
    </lineage>
</organism>
<dbReference type="AlphaFoldDB" id="A0A0M3HSK9"/>
<name>A0A0M3HSK9_ASCLU</name>
<accession>A0A0M3HSK9</accession>
<keyword evidence="1" id="KW-1185">Reference proteome</keyword>
<sequence>MHSYFNRTDRFYKFVQEHGSCNVSRQRRYHPPCYIISSCTMTATSSGQTMLSSTATPESKRGTAMLKLMFYFSSYV</sequence>
<proteinExistence type="predicted"/>
<dbReference type="WBParaSite" id="ALUE_0000546801-mRNA-1">
    <property type="protein sequence ID" value="ALUE_0000546801-mRNA-1"/>
    <property type="gene ID" value="ALUE_0000546801"/>
</dbReference>
<dbReference type="Proteomes" id="UP000036681">
    <property type="component" value="Unplaced"/>
</dbReference>
<reference evidence="2" key="1">
    <citation type="submission" date="2017-02" db="UniProtKB">
        <authorList>
            <consortium name="WormBaseParasite"/>
        </authorList>
    </citation>
    <scope>IDENTIFICATION</scope>
</reference>
<evidence type="ECO:0000313" key="2">
    <source>
        <dbReference type="WBParaSite" id="ALUE_0000546801-mRNA-1"/>
    </source>
</evidence>
<protein>
    <submittedName>
        <fullName evidence="2">Ovule protein</fullName>
    </submittedName>
</protein>